<dbReference type="Gene3D" id="3.30.420.10">
    <property type="entry name" value="Ribonuclease H-like superfamily/Ribonuclease H"/>
    <property type="match status" value="1"/>
</dbReference>
<dbReference type="Pfam" id="PF13966">
    <property type="entry name" value="zf-RVT"/>
    <property type="match status" value="1"/>
</dbReference>
<dbReference type="OMA" id="NSMNANI"/>
<evidence type="ECO:0000259" key="1">
    <source>
        <dbReference type="Pfam" id="PF13456"/>
    </source>
</evidence>
<dbReference type="EMBL" id="KI536861">
    <property type="protein sequence ID" value="ESR42018.1"/>
    <property type="molecule type" value="Genomic_DNA"/>
</dbReference>
<dbReference type="KEGG" id="cic:CICLE_v10013872mg"/>
<organism evidence="3 4">
    <name type="scientific">Citrus clementina</name>
    <name type="common">Clementine</name>
    <name type="synonym">Citrus deliciosa x Citrus sinensis</name>
    <dbReference type="NCBI Taxonomy" id="85681"/>
    <lineage>
        <taxon>Eukaryota</taxon>
        <taxon>Viridiplantae</taxon>
        <taxon>Streptophyta</taxon>
        <taxon>Embryophyta</taxon>
        <taxon>Tracheophyta</taxon>
        <taxon>Spermatophyta</taxon>
        <taxon>Magnoliopsida</taxon>
        <taxon>eudicotyledons</taxon>
        <taxon>Gunneridae</taxon>
        <taxon>Pentapetalae</taxon>
        <taxon>rosids</taxon>
        <taxon>malvids</taxon>
        <taxon>Sapindales</taxon>
        <taxon>Rutaceae</taxon>
        <taxon>Aurantioideae</taxon>
        <taxon>Citrus</taxon>
    </lineage>
</organism>
<dbReference type="InterPro" id="IPR044730">
    <property type="entry name" value="RNase_H-like_dom_plant"/>
</dbReference>
<dbReference type="InterPro" id="IPR026960">
    <property type="entry name" value="RVT-Znf"/>
</dbReference>
<dbReference type="SUPFAM" id="SSF53098">
    <property type="entry name" value="Ribonuclease H-like"/>
    <property type="match status" value="1"/>
</dbReference>
<dbReference type="InterPro" id="IPR052929">
    <property type="entry name" value="RNase_H-like_EbsB-rel"/>
</dbReference>
<dbReference type="Gramene" id="ESR42018">
    <property type="protein sequence ID" value="ESR42018"/>
    <property type="gene ID" value="CICLE_v10013872mg"/>
</dbReference>
<feature type="domain" description="Reverse transcriptase zinc-binding" evidence="2">
    <location>
        <begin position="3"/>
        <end position="65"/>
    </location>
</feature>
<keyword evidence="4" id="KW-1185">Reference proteome</keyword>
<dbReference type="PANTHER" id="PTHR47074">
    <property type="entry name" value="BNAC02G40300D PROTEIN"/>
    <property type="match status" value="1"/>
</dbReference>
<accession>V4S3Q7</accession>
<evidence type="ECO:0000259" key="2">
    <source>
        <dbReference type="Pfam" id="PF13966"/>
    </source>
</evidence>
<dbReference type="PANTHER" id="PTHR47074:SF11">
    <property type="entry name" value="REVERSE TRANSCRIPTASE-LIKE PROTEIN"/>
    <property type="match status" value="1"/>
</dbReference>
<dbReference type="Proteomes" id="UP000030687">
    <property type="component" value="Unassembled WGS sequence"/>
</dbReference>
<dbReference type="CDD" id="cd06222">
    <property type="entry name" value="RNase_H_like"/>
    <property type="match status" value="1"/>
</dbReference>
<dbReference type="Pfam" id="PF13456">
    <property type="entry name" value="RVT_3"/>
    <property type="match status" value="1"/>
</dbReference>
<feature type="non-terminal residue" evidence="3">
    <location>
        <position position="1"/>
    </location>
</feature>
<evidence type="ECO:0000313" key="4">
    <source>
        <dbReference type="Proteomes" id="UP000030687"/>
    </source>
</evidence>
<evidence type="ECO:0008006" key="5">
    <source>
        <dbReference type="Google" id="ProtNLM"/>
    </source>
</evidence>
<gene>
    <name evidence="3" type="ORF">CICLE_v10013872mg</name>
</gene>
<dbReference type="InterPro" id="IPR036397">
    <property type="entry name" value="RNaseH_sf"/>
</dbReference>
<feature type="domain" description="RNase H type-1" evidence="1">
    <location>
        <begin position="171"/>
        <end position="294"/>
    </location>
</feature>
<sequence>IYFWKLSLLTKIKFFYWRAFSNILPTNLNLHNKKLPVAPTCPCCGFDYDDTYHALVGCKQVKKVWKLTRFSSSLNSTMPMEFSNISIHIASLLTKDVFEEWVVFCCSIWLARNYLTHGNAIRESQDAVTQAENVLASLRAGTTQGQVDRSSKTNKPRQTWQSLPEPWYKVNIDAIVRSKADHAGIGVLVRNSVGDVMTASISQALFLGDVEFVEALALQKGLRLTSDIGLTPAIIKSDSLNVVNLIGNKIASKYEVEWVISEKQEALTSSHSIVKVLFAPQTCNEAAHHLAKLALCHPIEQVWIE</sequence>
<proteinExistence type="predicted"/>
<dbReference type="InParanoid" id="V4S3Q7"/>
<dbReference type="GO" id="GO:0004523">
    <property type="term" value="F:RNA-DNA hybrid ribonuclease activity"/>
    <property type="evidence" value="ECO:0007669"/>
    <property type="project" value="InterPro"/>
</dbReference>
<dbReference type="eggNOG" id="KOG1075">
    <property type="taxonomic scope" value="Eukaryota"/>
</dbReference>
<dbReference type="InterPro" id="IPR002156">
    <property type="entry name" value="RNaseH_domain"/>
</dbReference>
<dbReference type="AlphaFoldDB" id="V4S3Q7"/>
<reference evidence="3 4" key="1">
    <citation type="submission" date="2013-10" db="EMBL/GenBank/DDBJ databases">
        <authorList>
            <consortium name="International Citrus Genome Consortium"/>
            <person name="Jenkins J."/>
            <person name="Schmutz J."/>
            <person name="Prochnik S."/>
            <person name="Rokhsar D."/>
            <person name="Gmitter F."/>
            <person name="Ollitrault P."/>
            <person name="Machado M."/>
            <person name="Talon M."/>
            <person name="Wincker P."/>
            <person name="Jaillon O."/>
            <person name="Morgante M."/>
        </authorList>
    </citation>
    <scope>NUCLEOTIDE SEQUENCE</scope>
    <source>
        <strain evidence="4">cv. Clemenules</strain>
    </source>
</reference>
<dbReference type="GO" id="GO:0003676">
    <property type="term" value="F:nucleic acid binding"/>
    <property type="evidence" value="ECO:0007669"/>
    <property type="project" value="InterPro"/>
</dbReference>
<evidence type="ECO:0000313" key="3">
    <source>
        <dbReference type="EMBL" id="ESR42018.1"/>
    </source>
</evidence>
<name>V4S3Q7_CITCL</name>
<protein>
    <recommendedName>
        <fullName evidence="5">RNase H type-1 domain-containing protein</fullName>
    </recommendedName>
</protein>
<dbReference type="InterPro" id="IPR012337">
    <property type="entry name" value="RNaseH-like_sf"/>
</dbReference>